<keyword evidence="5" id="KW-1185">Reference proteome</keyword>
<dbReference type="EMBL" id="JAPQKL010000003">
    <property type="protein sequence ID" value="KAJ5138870.1"/>
    <property type="molecule type" value="Genomic_DNA"/>
</dbReference>
<evidence type="ECO:0000256" key="1">
    <source>
        <dbReference type="SAM" id="SignalP"/>
    </source>
</evidence>
<dbReference type="InterPro" id="IPR012338">
    <property type="entry name" value="Beta-lactam/transpept-like"/>
</dbReference>
<proteinExistence type="predicted"/>
<dbReference type="InterPro" id="IPR001466">
    <property type="entry name" value="Beta-lactam-related"/>
</dbReference>
<evidence type="ECO:0000259" key="3">
    <source>
        <dbReference type="Pfam" id="PF26335"/>
    </source>
</evidence>
<keyword evidence="1" id="KW-0732">Signal</keyword>
<dbReference type="RefSeq" id="XP_056523519.1">
    <property type="nucleotide sequence ID" value="XM_056664462.1"/>
</dbReference>
<accession>A0A9W9L6G9</accession>
<feature type="signal peptide" evidence="1">
    <location>
        <begin position="1"/>
        <end position="17"/>
    </location>
</feature>
<sequence length="565" mass="61446">MRSFWMLLGSLALVARAQKPIGCPILGPAYPAPTGLSQDPVFLSKAEELTAQLNEAIENGTLPFISAAAQIFSGDEDDAAYGFYLTDEIVKTGSVGVREVDENTIFRIGSVSKLWTMFLYMTLNGTRYFHEPVANYVPELRVKYNATQAVNDIDHVSWSEVTIGELASHQAGIARDYAFGDLGFQSSHLETMGFPPLFNGEELACGNTIQCDRKEFFKGFLNMHPLTLTSHTPIYSNAGYQILGYALEAIADTGYEELLLRRLIEPLNLTRSYLNAPDASLAVVPYNETYSWFSYDIGEEAPAGGIFSSAKDMSTFGRAILSNALIDPATTRRWLKPLSHTSSLQNSVGAPWEIYSYLLPRRVDLYTKAGDIGLYSSSFALSPDHNAGFTVLVAGPNSHQLTATIAEMTADILLPALDEIAKNQALERFGGTYALESAYSNVNSSITITADEGPGLVVSEWINDSVDMIGSIMALQGVADRSALTIRLQPSGLQAEGRMSFSAVIYALPIPKDAGPMLGSCFSWILLESMVYGSVGLHEFEFGLDAHGGATSLSPRALRVRLPRV</sequence>
<gene>
    <name evidence="4" type="ORF">N7515_003718</name>
</gene>
<dbReference type="Gene3D" id="3.40.710.10">
    <property type="entry name" value="DD-peptidase/beta-lactamase superfamily"/>
    <property type="match status" value="1"/>
</dbReference>
<dbReference type="InterPro" id="IPR058664">
    <property type="entry name" value="ARB_00930-like_C"/>
</dbReference>
<dbReference type="Pfam" id="PF00144">
    <property type="entry name" value="Beta-lactamase"/>
    <property type="match status" value="1"/>
</dbReference>
<reference evidence="4" key="2">
    <citation type="journal article" date="2023" name="IMA Fungus">
        <title>Comparative genomic study of the Penicillium genus elucidates a diverse pangenome and 15 lateral gene transfer events.</title>
        <authorList>
            <person name="Petersen C."/>
            <person name="Sorensen T."/>
            <person name="Nielsen M.R."/>
            <person name="Sondergaard T.E."/>
            <person name="Sorensen J.L."/>
            <person name="Fitzpatrick D.A."/>
            <person name="Frisvad J.C."/>
            <person name="Nielsen K.L."/>
        </authorList>
    </citation>
    <scope>NUCLEOTIDE SEQUENCE</scope>
    <source>
        <strain evidence="4">IBT 22155</strain>
    </source>
</reference>
<evidence type="ECO:0008006" key="6">
    <source>
        <dbReference type="Google" id="ProtNLM"/>
    </source>
</evidence>
<protein>
    <recommendedName>
        <fullName evidence="6">Beta-lactamase-related domain-containing protein</fullName>
    </recommendedName>
</protein>
<dbReference type="PANTHER" id="PTHR22935">
    <property type="entry name" value="PENICILLIN-BINDING PROTEIN"/>
    <property type="match status" value="1"/>
</dbReference>
<organism evidence="4 5">
    <name type="scientific">Penicillium bovifimosum</name>
    <dbReference type="NCBI Taxonomy" id="126998"/>
    <lineage>
        <taxon>Eukaryota</taxon>
        <taxon>Fungi</taxon>
        <taxon>Dikarya</taxon>
        <taxon>Ascomycota</taxon>
        <taxon>Pezizomycotina</taxon>
        <taxon>Eurotiomycetes</taxon>
        <taxon>Eurotiomycetidae</taxon>
        <taxon>Eurotiales</taxon>
        <taxon>Aspergillaceae</taxon>
        <taxon>Penicillium</taxon>
    </lineage>
</organism>
<dbReference type="AlphaFoldDB" id="A0A9W9L6G9"/>
<feature type="chain" id="PRO_5040952340" description="Beta-lactamase-related domain-containing protein" evidence="1">
    <location>
        <begin position="18"/>
        <end position="565"/>
    </location>
</feature>
<feature type="domain" description="Beta-lactamase-like ARB-00930-like C-terminal" evidence="3">
    <location>
        <begin position="421"/>
        <end position="564"/>
    </location>
</feature>
<dbReference type="InterPro" id="IPR051478">
    <property type="entry name" value="Beta-lactamase-like_AB/R"/>
</dbReference>
<dbReference type="Proteomes" id="UP001149079">
    <property type="component" value="Unassembled WGS sequence"/>
</dbReference>
<evidence type="ECO:0000259" key="2">
    <source>
        <dbReference type="Pfam" id="PF00144"/>
    </source>
</evidence>
<dbReference type="PANTHER" id="PTHR22935:SF97">
    <property type="entry name" value="BETA-LACTAMASE-RELATED DOMAIN-CONTAINING PROTEIN"/>
    <property type="match status" value="1"/>
</dbReference>
<reference evidence="4" key="1">
    <citation type="submission" date="2022-11" db="EMBL/GenBank/DDBJ databases">
        <authorList>
            <person name="Petersen C."/>
        </authorList>
    </citation>
    <scope>NUCLEOTIDE SEQUENCE</scope>
    <source>
        <strain evidence="4">IBT 22155</strain>
    </source>
</reference>
<feature type="domain" description="Beta-lactamase-related" evidence="2">
    <location>
        <begin position="80"/>
        <end position="401"/>
    </location>
</feature>
<dbReference type="GeneID" id="81403632"/>
<evidence type="ECO:0000313" key="5">
    <source>
        <dbReference type="Proteomes" id="UP001149079"/>
    </source>
</evidence>
<evidence type="ECO:0000313" key="4">
    <source>
        <dbReference type="EMBL" id="KAJ5138870.1"/>
    </source>
</evidence>
<name>A0A9W9L6G9_9EURO</name>
<dbReference type="Pfam" id="PF26335">
    <property type="entry name" value="ARB_00930_C"/>
    <property type="match status" value="1"/>
</dbReference>
<comment type="caution">
    <text evidence="4">The sequence shown here is derived from an EMBL/GenBank/DDBJ whole genome shotgun (WGS) entry which is preliminary data.</text>
</comment>
<dbReference type="SUPFAM" id="SSF56601">
    <property type="entry name" value="beta-lactamase/transpeptidase-like"/>
    <property type="match status" value="1"/>
</dbReference>
<dbReference type="OrthoDB" id="10250282at2759"/>